<protein>
    <submittedName>
        <fullName evidence="3">Uncharacterized protein</fullName>
    </submittedName>
</protein>
<dbReference type="AlphaFoldDB" id="A0A8J8BEK4"/>
<evidence type="ECO:0000256" key="2">
    <source>
        <dbReference type="SAM" id="Phobius"/>
    </source>
</evidence>
<evidence type="ECO:0000313" key="4">
    <source>
        <dbReference type="Proteomes" id="UP000677913"/>
    </source>
</evidence>
<comment type="caution">
    <text evidence="3">The sequence shown here is derived from an EMBL/GenBank/DDBJ whole genome shotgun (WGS) entry which is preliminary data.</text>
</comment>
<proteinExistence type="predicted"/>
<dbReference type="RefSeq" id="WP_211471608.1">
    <property type="nucleotide sequence ID" value="NZ_JAGSXH010000155.1"/>
</dbReference>
<feature type="transmembrane region" description="Helical" evidence="2">
    <location>
        <begin position="78"/>
        <end position="101"/>
    </location>
</feature>
<dbReference type="EMBL" id="JAGSXH010000155">
    <property type="protein sequence ID" value="MBS2966488.1"/>
    <property type="molecule type" value="Genomic_DNA"/>
</dbReference>
<feature type="compositionally biased region" description="Pro residues" evidence="1">
    <location>
        <begin position="211"/>
        <end position="229"/>
    </location>
</feature>
<feature type="transmembrane region" description="Helical" evidence="2">
    <location>
        <begin position="113"/>
        <end position="135"/>
    </location>
</feature>
<keyword evidence="2" id="KW-1133">Transmembrane helix</keyword>
<dbReference type="Proteomes" id="UP000677913">
    <property type="component" value="Unassembled WGS sequence"/>
</dbReference>
<keyword evidence="4" id="KW-1185">Reference proteome</keyword>
<feature type="region of interest" description="Disordered" evidence="1">
    <location>
        <begin position="194"/>
        <end position="229"/>
    </location>
</feature>
<feature type="transmembrane region" description="Helical" evidence="2">
    <location>
        <begin position="34"/>
        <end position="53"/>
    </location>
</feature>
<keyword evidence="2" id="KW-0472">Membrane</keyword>
<keyword evidence="2" id="KW-0812">Transmembrane</keyword>
<reference evidence="3" key="1">
    <citation type="submission" date="2021-04" db="EMBL/GenBank/DDBJ databases">
        <title>Genome based classification of Actinospica acidithermotolerans sp. nov., an actinobacterium isolated from an Indonesian hot spring.</title>
        <authorList>
            <person name="Kusuma A.B."/>
            <person name="Putra K.E."/>
            <person name="Nafisah S."/>
            <person name="Loh J."/>
            <person name="Nouioui I."/>
            <person name="Goodfellow M."/>
        </authorList>
    </citation>
    <scope>NUCLEOTIDE SEQUENCE</scope>
    <source>
        <strain evidence="3">DSM 45618</strain>
    </source>
</reference>
<name>A0A8J8BEK4_9ACTN</name>
<evidence type="ECO:0000256" key="1">
    <source>
        <dbReference type="SAM" id="MobiDB-lite"/>
    </source>
</evidence>
<sequence length="229" mass="23698">MAYPQPGPYPAYPQYPGQSGMPAKPPVPKTVQNAFYLMLAGAGLTLIGTVVGLTQTSKMRETITSKNPTFTTTQVDNAVHAGIAIAAVFGLIEVGLWIWMAFANRSGKNWARITATVFFGISCLSVLGLLAASAGGSGPFSAAKASGIGVAIGIITWLVGLAAVIMLWNKQSSAYFKPPQFGAGGPGYPYPYAMPGQEPMPPAAPGQPGAPGSPQPPADPWSNPNPPQQ</sequence>
<gene>
    <name evidence="3" type="ORF">KGA66_25835</name>
</gene>
<feature type="transmembrane region" description="Helical" evidence="2">
    <location>
        <begin position="147"/>
        <end position="168"/>
    </location>
</feature>
<accession>A0A8J8BEK4</accession>
<evidence type="ECO:0000313" key="3">
    <source>
        <dbReference type="EMBL" id="MBS2966488.1"/>
    </source>
</evidence>
<organism evidence="3 4">
    <name type="scientific">Actinocrinis puniceicyclus</name>
    <dbReference type="NCBI Taxonomy" id="977794"/>
    <lineage>
        <taxon>Bacteria</taxon>
        <taxon>Bacillati</taxon>
        <taxon>Actinomycetota</taxon>
        <taxon>Actinomycetes</taxon>
        <taxon>Catenulisporales</taxon>
        <taxon>Actinospicaceae</taxon>
        <taxon>Actinocrinis</taxon>
    </lineage>
</organism>